<evidence type="ECO:0000313" key="3">
    <source>
        <dbReference type="Proteomes" id="UP000278437"/>
    </source>
</evidence>
<proteinExistence type="predicted"/>
<dbReference type="EMBL" id="CP020373">
    <property type="protein sequence ID" value="AZQ12105.1"/>
    <property type="molecule type" value="Genomic_DNA"/>
</dbReference>
<dbReference type="PROSITE" id="PS51257">
    <property type="entry name" value="PROKAR_LIPOPROTEIN"/>
    <property type="match status" value="1"/>
</dbReference>
<reference evidence="3" key="1">
    <citation type="submission" date="2017-03" db="EMBL/GenBank/DDBJ databases">
        <title>Full genome sequence of a non-lethal Shewanella isolate that potentiates virulence of Vibio parahaemolyticus causing acute hepatopancreatic necrosis disease (AHPND) in shrimp.</title>
        <authorList>
            <person name="Prachumwat A."/>
            <person name="Sritunyalucksana K."/>
        </authorList>
    </citation>
    <scope>NUCLEOTIDE SEQUENCE [LARGE SCALE GENOMIC DNA]</scope>
    <source>
        <strain evidence="3">TH2012</strain>
    </source>
</reference>
<gene>
    <name evidence="2" type="ORF">STH12_03041</name>
</gene>
<feature type="signal peptide" evidence="1">
    <location>
        <begin position="1"/>
        <end position="23"/>
    </location>
</feature>
<dbReference type="RefSeq" id="WP_126168301.1">
    <property type="nucleotide sequence ID" value="NZ_CP020373.1"/>
</dbReference>
<sequence>MKSFMVIVGIGMLVFLVTGCATSTTINRVDETASLTGGQSYNWCQERYYSASVSHRQKQDNSKYCDDAALTLEHSEKKRQRPSEGQ</sequence>
<evidence type="ECO:0008006" key="4">
    <source>
        <dbReference type="Google" id="ProtNLM"/>
    </source>
</evidence>
<keyword evidence="3" id="KW-1185">Reference proteome</keyword>
<name>A0ABM7DQY4_9GAMM</name>
<evidence type="ECO:0000256" key="1">
    <source>
        <dbReference type="SAM" id="SignalP"/>
    </source>
</evidence>
<keyword evidence="1" id="KW-0732">Signal</keyword>
<feature type="chain" id="PRO_5045743114" description="Lipoprotein" evidence="1">
    <location>
        <begin position="24"/>
        <end position="86"/>
    </location>
</feature>
<protein>
    <recommendedName>
        <fullName evidence="4">Lipoprotein</fullName>
    </recommendedName>
</protein>
<dbReference type="Proteomes" id="UP000278437">
    <property type="component" value="Chromosome"/>
</dbReference>
<organism evidence="2 3">
    <name type="scientific">Shewanella khirikhana</name>
    <dbReference type="NCBI Taxonomy" id="1965282"/>
    <lineage>
        <taxon>Bacteria</taxon>
        <taxon>Pseudomonadati</taxon>
        <taxon>Pseudomonadota</taxon>
        <taxon>Gammaproteobacteria</taxon>
        <taxon>Alteromonadales</taxon>
        <taxon>Shewanellaceae</taxon>
        <taxon>Shewanella</taxon>
    </lineage>
</organism>
<accession>A0ABM7DQY4</accession>
<evidence type="ECO:0000313" key="2">
    <source>
        <dbReference type="EMBL" id="AZQ12105.1"/>
    </source>
</evidence>